<keyword evidence="2" id="KW-1185">Reference proteome</keyword>
<dbReference type="HOGENOM" id="CLU_2014832_0_0_1"/>
<proteinExistence type="predicted"/>
<organism evidence="1 2">
    <name type="scientific">Aureobasidium subglaciale (strain EXF-2481)</name>
    <name type="common">Aureobasidium pullulans var. subglaciale</name>
    <dbReference type="NCBI Taxonomy" id="1043005"/>
    <lineage>
        <taxon>Eukaryota</taxon>
        <taxon>Fungi</taxon>
        <taxon>Dikarya</taxon>
        <taxon>Ascomycota</taxon>
        <taxon>Pezizomycotina</taxon>
        <taxon>Dothideomycetes</taxon>
        <taxon>Dothideomycetidae</taxon>
        <taxon>Dothideales</taxon>
        <taxon>Saccotheciaceae</taxon>
        <taxon>Aureobasidium</taxon>
    </lineage>
</organism>
<evidence type="ECO:0000313" key="1">
    <source>
        <dbReference type="EMBL" id="KEQ90600.1"/>
    </source>
</evidence>
<dbReference type="EMBL" id="KL584788">
    <property type="protein sequence ID" value="KEQ90600.1"/>
    <property type="molecule type" value="Genomic_DNA"/>
</dbReference>
<dbReference type="Proteomes" id="UP000030641">
    <property type="component" value="Unassembled WGS sequence"/>
</dbReference>
<dbReference type="GeneID" id="25367800"/>
<dbReference type="AlphaFoldDB" id="A0A074XYR4"/>
<dbReference type="InParanoid" id="A0A074XYR4"/>
<protein>
    <submittedName>
        <fullName evidence="1">Uncharacterized protein</fullName>
    </submittedName>
</protein>
<name>A0A074XYR4_AURSE</name>
<dbReference type="RefSeq" id="XP_013339080.1">
    <property type="nucleotide sequence ID" value="XM_013483626.1"/>
</dbReference>
<evidence type="ECO:0000313" key="2">
    <source>
        <dbReference type="Proteomes" id="UP000030641"/>
    </source>
</evidence>
<dbReference type="OrthoDB" id="10269975at2759"/>
<gene>
    <name evidence="1" type="ORF">AUEXF2481DRAFT_44930</name>
</gene>
<accession>A0A074XYR4</accession>
<sequence length="123" mass="13614">MMPSGWPGSDGGHTIAPRGAQWVHLMPGDARFQHFLGILSAEWTSRYGGMVNARFDFLDLHVGYEVWWSPRPSGPRLRSGIPAGDYQVYGHVNGRLTTKKFAVHSHMLYITAAVNGPCQCGRC</sequence>
<reference evidence="1 2" key="1">
    <citation type="journal article" date="2014" name="BMC Genomics">
        <title>Genome sequencing of four Aureobasidium pullulans varieties: biotechnological potential, stress tolerance, and description of new species.</title>
        <authorList>
            <person name="Gostin Ar C."/>
            <person name="Ohm R.A."/>
            <person name="Kogej T."/>
            <person name="Sonjak S."/>
            <person name="Turk M."/>
            <person name="Zajc J."/>
            <person name="Zalar P."/>
            <person name="Grube M."/>
            <person name="Sun H."/>
            <person name="Han J."/>
            <person name="Sharma A."/>
            <person name="Chiniquy J."/>
            <person name="Ngan C.Y."/>
            <person name="Lipzen A."/>
            <person name="Barry K."/>
            <person name="Grigoriev I.V."/>
            <person name="Gunde-Cimerman N."/>
        </authorList>
    </citation>
    <scope>NUCLEOTIDE SEQUENCE [LARGE SCALE GENOMIC DNA]</scope>
    <source>
        <strain evidence="1 2">EXF-2481</strain>
    </source>
</reference>